<name>A0AA92UL11_9BACT</name>
<gene>
    <name evidence="1" type="ORF">DXA63_09095</name>
</gene>
<dbReference type="Proteomes" id="UP000285604">
    <property type="component" value="Unassembled WGS sequence"/>
</dbReference>
<protein>
    <submittedName>
        <fullName evidence="1">Uncharacterized protein</fullName>
    </submittedName>
</protein>
<proteinExistence type="predicted"/>
<evidence type="ECO:0000313" key="2">
    <source>
        <dbReference type="Proteomes" id="UP000285604"/>
    </source>
</evidence>
<accession>A0AA92UL11</accession>
<evidence type="ECO:0000313" key="1">
    <source>
        <dbReference type="EMBL" id="RGX94156.1"/>
    </source>
</evidence>
<comment type="caution">
    <text evidence="1">The sequence shown here is derived from an EMBL/GenBank/DDBJ whole genome shotgun (WGS) entry which is preliminary data.</text>
</comment>
<dbReference type="EMBL" id="QSCI01000037">
    <property type="protein sequence ID" value="RGX94156.1"/>
    <property type="molecule type" value="Genomic_DNA"/>
</dbReference>
<sequence length="87" mass="9983">MPGTLQRHKKRLFFKHAAKIGNHSAAGVKTDKTESRLSRENGDFGEAGNRIKTEMIFGQAFQLFQLFQLFQIGFHRTIPLYRDSITT</sequence>
<organism evidence="1 2">
    <name type="scientific">Segatella copri</name>
    <dbReference type="NCBI Taxonomy" id="165179"/>
    <lineage>
        <taxon>Bacteria</taxon>
        <taxon>Pseudomonadati</taxon>
        <taxon>Bacteroidota</taxon>
        <taxon>Bacteroidia</taxon>
        <taxon>Bacteroidales</taxon>
        <taxon>Prevotellaceae</taxon>
        <taxon>Segatella</taxon>
    </lineage>
</organism>
<reference evidence="1 2" key="1">
    <citation type="submission" date="2018-08" db="EMBL/GenBank/DDBJ databases">
        <title>A genome reference for cultivated species of the human gut microbiota.</title>
        <authorList>
            <person name="Zou Y."/>
            <person name="Xue W."/>
            <person name="Luo G."/>
        </authorList>
    </citation>
    <scope>NUCLEOTIDE SEQUENCE [LARGE SCALE GENOMIC DNA]</scope>
    <source>
        <strain evidence="1 2">OF03-3</strain>
    </source>
</reference>
<dbReference type="AlphaFoldDB" id="A0AA92UL11"/>